<keyword evidence="13" id="KW-1185">Reference proteome</keyword>
<evidence type="ECO:0000256" key="2">
    <source>
        <dbReference type="ARBA" id="ARBA00004245"/>
    </source>
</evidence>
<keyword evidence="11" id="KW-0175">Coiled coil</keyword>
<dbReference type="EMBL" id="BGPR01012123">
    <property type="protein sequence ID" value="GBN54652.1"/>
    <property type="molecule type" value="Genomic_DNA"/>
</dbReference>
<comment type="function">
    <text evidence="1">Tubulin-folding protein; involved in the early step of the tubulin folding pathway.</text>
</comment>
<comment type="similarity">
    <text evidence="3 10">Belongs to the TBCA family.</text>
</comment>
<dbReference type="Pfam" id="PF02970">
    <property type="entry name" value="TBCA"/>
    <property type="match status" value="1"/>
</dbReference>
<dbReference type="GO" id="GO:0007021">
    <property type="term" value="P:tubulin complex assembly"/>
    <property type="evidence" value="ECO:0007669"/>
    <property type="project" value="UniProtKB-UniRule"/>
</dbReference>
<dbReference type="GO" id="GO:0048487">
    <property type="term" value="F:beta-tubulin binding"/>
    <property type="evidence" value="ECO:0007669"/>
    <property type="project" value="InterPro"/>
</dbReference>
<dbReference type="Proteomes" id="UP000499080">
    <property type="component" value="Unassembled WGS sequence"/>
</dbReference>
<dbReference type="GO" id="GO:0005829">
    <property type="term" value="C:cytosol"/>
    <property type="evidence" value="ECO:0007669"/>
    <property type="project" value="TreeGrafter"/>
</dbReference>
<dbReference type="Gene3D" id="1.20.58.90">
    <property type="match status" value="1"/>
</dbReference>
<dbReference type="FunFam" id="1.20.58.90:FF:000010">
    <property type="entry name" value="Tubulin-specific chaperone A"/>
    <property type="match status" value="1"/>
</dbReference>
<dbReference type="OrthoDB" id="296187at2759"/>
<evidence type="ECO:0000256" key="11">
    <source>
        <dbReference type="SAM" id="Coils"/>
    </source>
</evidence>
<evidence type="ECO:0000256" key="5">
    <source>
        <dbReference type="ARBA" id="ARBA00022490"/>
    </source>
</evidence>
<proteinExistence type="inferred from homology"/>
<comment type="caution">
    <text evidence="12">The sequence shown here is derived from an EMBL/GenBank/DDBJ whole genome shotgun (WGS) entry which is preliminary data.</text>
</comment>
<keyword evidence="7 10" id="KW-0143">Chaperone</keyword>
<dbReference type="PANTHER" id="PTHR21500">
    <property type="entry name" value="TUBULIN-SPECIFIC CHAPERONE A"/>
    <property type="match status" value="1"/>
</dbReference>
<name>A0A4Y2PU48_ARAVE</name>
<organism evidence="12 13">
    <name type="scientific">Araneus ventricosus</name>
    <name type="common">Orbweaver spider</name>
    <name type="synonym">Epeira ventricosa</name>
    <dbReference type="NCBI Taxonomy" id="182803"/>
    <lineage>
        <taxon>Eukaryota</taxon>
        <taxon>Metazoa</taxon>
        <taxon>Ecdysozoa</taxon>
        <taxon>Arthropoda</taxon>
        <taxon>Chelicerata</taxon>
        <taxon>Arachnida</taxon>
        <taxon>Araneae</taxon>
        <taxon>Araneomorphae</taxon>
        <taxon>Entelegynae</taxon>
        <taxon>Araneoidea</taxon>
        <taxon>Araneidae</taxon>
        <taxon>Araneus</taxon>
    </lineage>
</organism>
<evidence type="ECO:0000256" key="9">
    <source>
        <dbReference type="ARBA" id="ARBA00026055"/>
    </source>
</evidence>
<comment type="subcellular location">
    <subcellularLocation>
        <location evidence="2 10">Cytoplasm</location>
        <location evidence="2 10">Cytoskeleton</location>
    </subcellularLocation>
</comment>
<dbReference type="GO" id="GO:0007023">
    <property type="term" value="P:post-chaperonin tubulin folding pathway"/>
    <property type="evidence" value="ECO:0007669"/>
    <property type="project" value="UniProtKB-UniRule"/>
</dbReference>
<dbReference type="GO" id="GO:0005874">
    <property type="term" value="C:microtubule"/>
    <property type="evidence" value="ECO:0007669"/>
    <property type="project" value="UniProtKB-KW"/>
</dbReference>
<evidence type="ECO:0000256" key="1">
    <source>
        <dbReference type="ARBA" id="ARBA00003046"/>
    </source>
</evidence>
<keyword evidence="5 10" id="KW-0963">Cytoplasm</keyword>
<sequence length="113" mass="13007">MADPRIKQIKIKTGVVKRLAKEKLMYEKEADKEKAKLEKMQSSGDADAYLIRKQEEVIKESLMMVPDTMKRYQMAYNELQEILDNEQELAETEEYQAAAEVLKETSKSISSSA</sequence>
<protein>
    <recommendedName>
        <fullName evidence="4 10">Tubulin-specific chaperone A</fullName>
    </recommendedName>
</protein>
<reference evidence="12 13" key="1">
    <citation type="journal article" date="2019" name="Sci. Rep.">
        <title>Orb-weaving spider Araneus ventricosus genome elucidates the spidroin gene catalogue.</title>
        <authorList>
            <person name="Kono N."/>
            <person name="Nakamura H."/>
            <person name="Ohtoshi R."/>
            <person name="Moran D.A.P."/>
            <person name="Shinohara A."/>
            <person name="Yoshida Y."/>
            <person name="Fujiwara M."/>
            <person name="Mori M."/>
            <person name="Tomita M."/>
            <person name="Arakawa K."/>
        </authorList>
    </citation>
    <scope>NUCLEOTIDE SEQUENCE [LARGE SCALE GENOMIC DNA]</scope>
</reference>
<evidence type="ECO:0000256" key="10">
    <source>
        <dbReference type="RuleBase" id="RU364030"/>
    </source>
</evidence>
<dbReference type="InterPro" id="IPR004226">
    <property type="entry name" value="TBCA"/>
</dbReference>
<dbReference type="AlphaFoldDB" id="A0A4Y2PU48"/>
<evidence type="ECO:0000256" key="8">
    <source>
        <dbReference type="ARBA" id="ARBA00023212"/>
    </source>
</evidence>
<evidence type="ECO:0000256" key="6">
    <source>
        <dbReference type="ARBA" id="ARBA00022701"/>
    </source>
</evidence>
<keyword evidence="8 10" id="KW-0206">Cytoskeleton</keyword>
<accession>A0A4Y2PU48</accession>
<feature type="coiled-coil region" evidence="11">
    <location>
        <begin position="16"/>
        <end position="43"/>
    </location>
</feature>
<evidence type="ECO:0000313" key="12">
    <source>
        <dbReference type="EMBL" id="GBN54652.1"/>
    </source>
</evidence>
<keyword evidence="6 10" id="KW-0493">Microtubule</keyword>
<evidence type="ECO:0000256" key="3">
    <source>
        <dbReference type="ARBA" id="ARBA00006806"/>
    </source>
</evidence>
<evidence type="ECO:0000256" key="4">
    <source>
        <dbReference type="ARBA" id="ARBA00015002"/>
    </source>
</evidence>
<dbReference type="InterPro" id="IPR036126">
    <property type="entry name" value="TBCA_sf"/>
</dbReference>
<gene>
    <name evidence="12" type="primary">TBCA</name>
    <name evidence="12" type="ORF">AVEN_38555_1</name>
</gene>
<evidence type="ECO:0000313" key="13">
    <source>
        <dbReference type="Proteomes" id="UP000499080"/>
    </source>
</evidence>
<dbReference type="PANTHER" id="PTHR21500:SF0">
    <property type="entry name" value="TUBULIN-SPECIFIC CHAPERONE A"/>
    <property type="match status" value="1"/>
</dbReference>
<feature type="coiled-coil region" evidence="11">
    <location>
        <begin position="69"/>
        <end position="105"/>
    </location>
</feature>
<comment type="subunit">
    <text evidence="9 10">Supercomplex made of cofactors A to E. Cofactors A and D function by capturing and stabilizing tubulin in a quasi-native conformation. Cofactor E binds to the cofactor D-tubulin complex; interaction with cofactor C then causes the release of tubulin polypeptides that are committed to the native state.</text>
</comment>
<evidence type="ECO:0000256" key="7">
    <source>
        <dbReference type="ARBA" id="ARBA00023186"/>
    </source>
</evidence>
<dbReference type="SUPFAM" id="SSF46988">
    <property type="entry name" value="Tubulin chaperone cofactor A"/>
    <property type="match status" value="1"/>
</dbReference>